<dbReference type="AlphaFoldDB" id="A0A150H8Y3"/>
<dbReference type="InterPro" id="IPR050194">
    <property type="entry name" value="Glycosyltransferase_grp1"/>
</dbReference>
<dbReference type="SUPFAM" id="SSF53756">
    <property type="entry name" value="UDP-Glycosyltransferase/glycogen phosphorylase"/>
    <property type="match status" value="1"/>
</dbReference>
<keyword evidence="1" id="KW-0328">Glycosyltransferase</keyword>
<dbReference type="GO" id="GO:1901137">
    <property type="term" value="P:carbohydrate derivative biosynthetic process"/>
    <property type="evidence" value="ECO:0007669"/>
    <property type="project" value="UniProtKB-ARBA"/>
</dbReference>
<organism evidence="4 5">
    <name type="scientific">Brevibacterium ravenspurgense</name>
    <dbReference type="NCBI Taxonomy" id="479117"/>
    <lineage>
        <taxon>Bacteria</taxon>
        <taxon>Bacillati</taxon>
        <taxon>Actinomycetota</taxon>
        <taxon>Actinomycetes</taxon>
        <taxon>Micrococcales</taxon>
        <taxon>Brevibacteriaceae</taxon>
        <taxon>Brevibacterium</taxon>
    </lineage>
</organism>
<dbReference type="EMBL" id="LQQC01000010">
    <property type="protein sequence ID" value="KXZ58308.1"/>
    <property type="molecule type" value="Genomic_DNA"/>
</dbReference>
<proteinExistence type="predicted"/>
<comment type="caution">
    <text evidence="4">The sequence shown here is derived from an EMBL/GenBank/DDBJ whole genome shotgun (WGS) entry which is preliminary data.</text>
</comment>
<accession>A0A150H8Y3</accession>
<dbReference type="Pfam" id="PF13692">
    <property type="entry name" value="Glyco_trans_1_4"/>
    <property type="match status" value="1"/>
</dbReference>
<dbReference type="PATRIC" id="fig|479117.4.peg.1342"/>
<dbReference type="GO" id="GO:0016757">
    <property type="term" value="F:glycosyltransferase activity"/>
    <property type="evidence" value="ECO:0007669"/>
    <property type="project" value="UniProtKB-KW"/>
</dbReference>
<keyword evidence="5" id="KW-1185">Reference proteome</keyword>
<evidence type="ECO:0000256" key="1">
    <source>
        <dbReference type="ARBA" id="ARBA00022676"/>
    </source>
</evidence>
<sequence length="389" mass="41373">MKFLLVCDYDLDYVGGAQTAFLTQAGALHDAGHSVAVMAPRARQAPGLPEVEVINPPSTVRIPGAGLPVYFFGRGLARWMRRMLMAAAPDVVIVHSEFGIAAAAVATAKSLGIITLHTVHTFFWQAPKSAGPAAPAMRGLYRLFTRQKTPKSRLADRPADSALRAMTLAMAQHADVVLSPSKHQAQKLIEAGAGNVVVLSNAAKRTAHTRPLPRQVPLRLAWVGRFAPEKRLDVALEAMQILLDRQVPVLLEVAGGDLDCHPANVRCIGTVSPQQVEQLLVRSHLAVQTSLGFDNQPMVMIEACAASRGIVVSDPVLAREFGDATILASSPDAQGLADTLEAVVAEWSTVETAARAAGERASNSAPAAHVDKLVELVAAECRRQAQQGS</sequence>
<evidence type="ECO:0000256" key="2">
    <source>
        <dbReference type="ARBA" id="ARBA00022679"/>
    </source>
</evidence>
<keyword evidence="2 4" id="KW-0808">Transferase</keyword>
<gene>
    <name evidence="4" type="ORF">Bravens_01351</name>
</gene>
<dbReference type="PANTHER" id="PTHR45947:SF13">
    <property type="entry name" value="TRANSFERASE"/>
    <property type="match status" value="1"/>
</dbReference>
<dbReference type="Pfam" id="PF13439">
    <property type="entry name" value="Glyco_transf_4"/>
    <property type="match status" value="1"/>
</dbReference>
<reference evidence="4 5" key="1">
    <citation type="submission" date="2016-01" db="EMBL/GenBank/DDBJ databases">
        <title>Use of Whole Genome Sequencing to ascertain that Brevibacterium massiliense (Roux, Raoult 2009) is a later heterotypic synonym of Brevibacterium ravenspurgense (Mages 2008).</title>
        <authorList>
            <person name="Bernier A.-M."/>
            <person name="Burdz T."/>
            <person name="Huynh C."/>
            <person name="Pachecho A.L."/>
            <person name="Wiebe D."/>
            <person name="Bonner C."/>
            <person name="Bernard K."/>
        </authorList>
    </citation>
    <scope>NUCLEOTIDE SEQUENCE [LARGE SCALE GENOMIC DNA]</scope>
    <source>
        <strain evidence="4 5">CCUG56047</strain>
    </source>
</reference>
<dbReference type="Proteomes" id="UP000243589">
    <property type="component" value="Unassembled WGS sequence"/>
</dbReference>
<protein>
    <submittedName>
        <fullName evidence="4">Glycosyl transferases group 1</fullName>
    </submittedName>
</protein>
<dbReference type="Gene3D" id="3.40.50.2000">
    <property type="entry name" value="Glycogen Phosphorylase B"/>
    <property type="match status" value="2"/>
</dbReference>
<evidence type="ECO:0000259" key="3">
    <source>
        <dbReference type="Pfam" id="PF13439"/>
    </source>
</evidence>
<dbReference type="InterPro" id="IPR028098">
    <property type="entry name" value="Glyco_trans_4-like_N"/>
</dbReference>
<feature type="domain" description="Glycosyltransferase subfamily 4-like N-terminal" evidence="3">
    <location>
        <begin position="14"/>
        <end position="201"/>
    </location>
</feature>
<dbReference type="CDD" id="cd03801">
    <property type="entry name" value="GT4_PimA-like"/>
    <property type="match status" value="1"/>
</dbReference>
<dbReference type="RefSeq" id="WP_082791067.1">
    <property type="nucleotide sequence ID" value="NZ_LQQC01000010.1"/>
</dbReference>
<evidence type="ECO:0000313" key="4">
    <source>
        <dbReference type="EMBL" id="KXZ58308.1"/>
    </source>
</evidence>
<evidence type="ECO:0000313" key="5">
    <source>
        <dbReference type="Proteomes" id="UP000243589"/>
    </source>
</evidence>
<dbReference type="PANTHER" id="PTHR45947">
    <property type="entry name" value="SULFOQUINOVOSYL TRANSFERASE SQD2"/>
    <property type="match status" value="1"/>
</dbReference>
<name>A0A150H8Y3_9MICO</name>